<dbReference type="EMBL" id="JBHSWG010000001">
    <property type="protein sequence ID" value="MFC6759536.1"/>
    <property type="molecule type" value="Genomic_DNA"/>
</dbReference>
<name>A0ABW2B319_9RHOB</name>
<organism evidence="2 3">
    <name type="scientific">Sulfitobacter porphyrae</name>
    <dbReference type="NCBI Taxonomy" id="1246864"/>
    <lineage>
        <taxon>Bacteria</taxon>
        <taxon>Pseudomonadati</taxon>
        <taxon>Pseudomonadota</taxon>
        <taxon>Alphaproteobacteria</taxon>
        <taxon>Rhodobacterales</taxon>
        <taxon>Roseobacteraceae</taxon>
        <taxon>Sulfitobacter</taxon>
    </lineage>
</organism>
<keyword evidence="3" id="KW-1185">Reference proteome</keyword>
<protein>
    <submittedName>
        <fullName evidence="2">MBL fold metallo-hydrolase</fullName>
    </submittedName>
</protein>
<dbReference type="SUPFAM" id="SSF56281">
    <property type="entry name" value="Metallo-hydrolase/oxidoreductase"/>
    <property type="match status" value="1"/>
</dbReference>
<accession>A0ABW2B319</accession>
<sequence>MQIEFVNHASVLMTHGQVGLLSDPWYSGPAFHKGWRLLVETPEDRIEELLSRVTHIWISHEHPDHFSIGFFKRWGDVIRQRGIKLLFQDIDDQRVADFLRAQGMALTELTFGKAFDLGSGVSVTCLKDEFYDSALSVRMGDTHVLNLNDCAVRTPERAREIRDAVGTCDILLTQFSYAAWKGGRENRDWRAEAAREKLNNIRIQAEVLEPKTVIPFASFVSFAHQRNAYLNDAANRPEDVIEAFQAAPSRFV</sequence>
<gene>
    <name evidence="2" type="ORF">ACFQFQ_08600</name>
</gene>
<evidence type="ECO:0000313" key="2">
    <source>
        <dbReference type="EMBL" id="MFC6759536.1"/>
    </source>
</evidence>
<proteinExistence type="inferred from homology"/>
<evidence type="ECO:0000313" key="3">
    <source>
        <dbReference type="Proteomes" id="UP001596353"/>
    </source>
</evidence>
<dbReference type="PANTHER" id="PTHR46522:SF1">
    <property type="entry name" value="INACTIVE CYTIDINE MONOPHOSPHATE-N-ACETYLNEURAMINIC ACID HYDROXYLASE"/>
    <property type="match status" value="1"/>
</dbReference>
<dbReference type="InterPro" id="IPR036866">
    <property type="entry name" value="RibonucZ/Hydroxyglut_hydro"/>
</dbReference>
<evidence type="ECO:0000256" key="1">
    <source>
        <dbReference type="ARBA" id="ARBA00010303"/>
    </source>
</evidence>
<comment type="similarity">
    <text evidence="1">Belongs to the CMP-Neu5Ac hydroxylase family.</text>
</comment>
<dbReference type="Proteomes" id="UP001596353">
    <property type="component" value="Unassembled WGS sequence"/>
</dbReference>
<dbReference type="InterPro" id="IPR027033">
    <property type="entry name" value="Cnh"/>
</dbReference>
<dbReference type="PANTHER" id="PTHR46522">
    <property type="entry name" value="CYTIDINE MONOPHOSPHATE-N-ACETYLNEURAMINIC ACID HYDROXYLASE"/>
    <property type="match status" value="1"/>
</dbReference>
<comment type="caution">
    <text evidence="2">The sequence shown here is derived from an EMBL/GenBank/DDBJ whole genome shotgun (WGS) entry which is preliminary data.</text>
</comment>
<reference evidence="3" key="1">
    <citation type="journal article" date="2019" name="Int. J. Syst. Evol. Microbiol.">
        <title>The Global Catalogue of Microorganisms (GCM) 10K type strain sequencing project: providing services to taxonomists for standard genome sequencing and annotation.</title>
        <authorList>
            <consortium name="The Broad Institute Genomics Platform"/>
            <consortium name="The Broad Institute Genome Sequencing Center for Infectious Disease"/>
            <person name="Wu L."/>
            <person name="Ma J."/>
        </authorList>
    </citation>
    <scope>NUCLEOTIDE SEQUENCE [LARGE SCALE GENOMIC DNA]</scope>
    <source>
        <strain evidence="3">CCUG 66188</strain>
    </source>
</reference>
<dbReference type="Gene3D" id="3.60.15.10">
    <property type="entry name" value="Ribonuclease Z/Hydroxyacylglutathione hydrolase-like"/>
    <property type="match status" value="1"/>
</dbReference>